<dbReference type="EMBL" id="JAWJWF010000005">
    <property type="protein sequence ID" value="KAK6632127.1"/>
    <property type="molecule type" value="Genomic_DNA"/>
</dbReference>
<feature type="region of interest" description="Disordered" evidence="1">
    <location>
        <begin position="1"/>
        <end position="86"/>
    </location>
</feature>
<name>A0ABR1AZX0_POLSC</name>
<sequence length="86" mass="9574">MQTTGISQPEEVSRHATENQALKKSWQQKEKLHLRQVRQSSGGGEPFGGTPKAAKKVSLDDTGWAGNMGKAMRRRRVKGKTHRTSM</sequence>
<protein>
    <submittedName>
        <fullName evidence="2">Uncharacterized protein</fullName>
    </submittedName>
</protein>
<comment type="caution">
    <text evidence="2">The sequence shown here is derived from an EMBL/GenBank/DDBJ whole genome shotgun (WGS) entry which is preliminary data.</text>
</comment>
<evidence type="ECO:0000313" key="2">
    <source>
        <dbReference type="EMBL" id="KAK6632127.1"/>
    </source>
</evidence>
<keyword evidence="3" id="KW-1185">Reference proteome</keyword>
<accession>A0ABR1AZX0</accession>
<dbReference type="Proteomes" id="UP001359485">
    <property type="component" value="Unassembled WGS sequence"/>
</dbReference>
<evidence type="ECO:0000313" key="3">
    <source>
        <dbReference type="Proteomes" id="UP001359485"/>
    </source>
</evidence>
<reference evidence="2 3" key="1">
    <citation type="submission" date="2023-09" db="EMBL/GenBank/DDBJ databases">
        <title>Genomes of two closely related lineages of the louse Polyplax serrata with different host specificities.</title>
        <authorList>
            <person name="Martinu J."/>
            <person name="Tarabai H."/>
            <person name="Stefka J."/>
            <person name="Hypsa V."/>
        </authorList>
    </citation>
    <scope>NUCLEOTIDE SEQUENCE [LARGE SCALE GENOMIC DNA]</scope>
    <source>
        <strain evidence="2">98ZLc_SE</strain>
    </source>
</reference>
<evidence type="ECO:0000256" key="1">
    <source>
        <dbReference type="SAM" id="MobiDB-lite"/>
    </source>
</evidence>
<proteinExistence type="predicted"/>
<organism evidence="2 3">
    <name type="scientific">Polyplax serrata</name>
    <name type="common">Common mouse louse</name>
    <dbReference type="NCBI Taxonomy" id="468196"/>
    <lineage>
        <taxon>Eukaryota</taxon>
        <taxon>Metazoa</taxon>
        <taxon>Ecdysozoa</taxon>
        <taxon>Arthropoda</taxon>
        <taxon>Hexapoda</taxon>
        <taxon>Insecta</taxon>
        <taxon>Pterygota</taxon>
        <taxon>Neoptera</taxon>
        <taxon>Paraneoptera</taxon>
        <taxon>Psocodea</taxon>
        <taxon>Troctomorpha</taxon>
        <taxon>Phthiraptera</taxon>
        <taxon>Anoplura</taxon>
        <taxon>Polyplacidae</taxon>
        <taxon>Polyplax</taxon>
    </lineage>
</organism>
<feature type="compositionally biased region" description="Basic residues" evidence="1">
    <location>
        <begin position="71"/>
        <end position="86"/>
    </location>
</feature>
<gene>
    <name evidence="2" type="ORF">RUM44_007157</name>
</gene>